<proteinExistence type="predicted"/>
<keyword evidence="2" id="KW-1185">Reference proteome</keyword>
<evidence type="ECO:0000313" key="1">
    <source>
        <dbReference type="EMBL" id="MDN5215724.1"/>
    </source>
</evidence>
<protein>
    <recommendedName>
        <fullName evidence="3">Transglutaminase-like domain-containing protein</fullName>
    </recommendedName>
</protein>
<evidence type="ECO:0008006" key="3">
    <source>
        <dbReference type="Google" id="ProtNLM"/>
    </source>
</evidence>
<comment type="caution">
    <text evidence="1">The sequence shown here is derived from an EMBL/GenBank/DDBJ whole genome shotgun (WGS) entry which is preliminary data.</text>
</comment>
<evidence type="ECO:0000313" key="2">
    <source>
        <dbReference type="Proteomes" id="UP001172083"/>
    </source>
</evidence>
<organism evidence="1 2">
    <name type="scientific">Agaribacillus aureus</name>
    <dbReference type="NCBI Taxonomy" id="3051825"/>
    <lineage>
        <taxon>Bacteria</taxon>
        <taxon>Pseudomonadati</taxon>
        <taxon>Bacteroidota</taxon>
        <taxon>Cytophagia</taxon>
        <taxon>Cytophagales</taxon>
        <taxon>Splendidivirgaceae</taxon>
        <taxon>Agaribacillus</taxon>
    </lineage>
</organism>
<dbReference type="Proteomes" id="UP001172083">
    <property type="component" value="Unassembled WGS sequence"/>
</dbReference>
<reference evidence="1" key="1">
    <citation type="submission" date="2023-06" db="EMBL/GenBank/DDBJ databases">
        <title>Genomic of Agaribacillus aureum.</title>
        <authorList>
            <person name="Wang G."/>
        </authorList>
    </citation>
    <scope>NUCLEOTIDE SEQUENCE</scope>
    <source>
        <strain evidence="1">BMA12</strain>
    </source>
</reference>
<dbReference type="RefSeq" id="WP_346761062.1">
    <property type="nucleotide sequence ID" value="NZ_JAUJEB010000007.1"/>
</dbReference>
<name>A0ABT8LD70_9BACT</name>
<sequence length="301" mass="34855">MKPVVTILFISLLFNSLIVVGQFSSKMDYLENRVDIQPASTVSKAITDHGNSHLNLFLDGKGETDQSNVIASIDGFNAFIKKLDAKRNRIKSDHRFFNYLFYRTHRKYLKHYEAHTSVEDILHSGKYDCVSGTAFFTLILDRLGIDYEIKEFDFHVLVIAYTNNERFLIESTDPTGGLVYDERSINDRIKQYITSEEETRNILRIGAKENLYQHSFSINNSITLTELAGLQHFNNAIYYYNQRKPFETVLSLKKSLALYDSKRIRKFQRLAATSFLGDANLTHIQKEQLINEMGFEFTARQ</sequence>
<dbReference type="EMBL" id="JAUJEB010000007">
    <property type="protein sequence ID" value="MDN5215724.1"/>
    <property type="molecule type" value="Genomic_DNA"/>
</dbReference>
<gene>
    <name evidence="1" type="ORF">QQ020_26840</name>
</gene>
<accession>A0ABT8LD70</accession>